<keyword evidence="1" id="KW-0812">Transmembrane</keyword>
<protein>
    <recommendedName>
        <fullName evidence="4">DUF4129 domain-containing protein</fullName>
    </recommendedName>
</protein>
<gene>
    <name evidence="2" type="ORF">BHE18_15030</name>
</gene>
<proteinExistence type="predicted"/>
<evidence type="ECO:0000256" key="1">
    <source>
        <dbReference type="SAM" id="Phobius"/>
    </source>
</evidence>
<organism evidence="2 3">
    <name type="scientific">Rossellomorea aquimaris</name>
    <dbReference type="NCBI Taxonomy" id="189382"/>
    <lineage>
        <taxon>Bacteria</taxon>
        <taxon>Bacillati</taxon>
        <taxon>Bacillota</taxon>
        <taxon>Bacilli</taxon>
        <taxon>Bacillales</taxon>
        <taxon>Bacillaceae</taxon>
        <taxon>Rossellomorea</taxon>
    </lineage>
</organism>
<comment type="caution">
    <text evidence="2">The sequence shown here is derived from an EMBL/GenBank/DDBJ whole genome shotgun (WGS) entry which is preliminary data.</text>
</comment>
<keyword evidence="1" id="KW-0472">Membrane</keyword>
<feature type="transmembrane region" description="Helical" evidence="1">
    <location>
        <begin position="94"/>
        <end position="111"/>
    </location>
</feature>
<keyword evidence="1" id="KW-1133">Transmembrane helix</keyword>
<keyword evidence="3" id="KW-1185">Reference proteome</keyword>
<evidence type="ECO:0000313" key="2">
    <source>
        <dbReference type="EMBL" id="OIU73188.1"/>
    </source>
</evidence>
<reference evidence="2 3" key="1">
    <citation type="submission" date="2016-09" db="EMBL/GenBank/DDBJ databases">
        <title>Bacillus aquimaris SAMM genome sequence reveals colonization and biosurfactant production capacities.</title>
        <authorList>
            <person name="Waghmode S.R."/>
            <person name="Suryavanshi M.V."/>
        </authorList>
    </citation>
    <scope>NUCLEOTIDE SEQUENCE [LARGE SCALE GENOMIC DNA]</scope>
    <source>
        <strain evidence="2 3">SAMM</strain>
    </source>
</reference>
<sequence length="217" mass="25595">MKKIGITFLFLLICLGASLVLMNVFNVATEKIKAFYHVEDPDREWVFDPTPWSGGSHDRRLDEPIVGEKLPWFVDPFSGEDGSGKGFIDAVKKYGVYVIFSVVFLFWYIRYKKKKRKDKEEVMPESDQARYAVNSVDLQEDESLILSEENLNEIRQILKEWESHLNTLNRKRTHETIQEWFKRIKSPTEIIPVYEKVRYGGKQFTSQELHLLKNFLR</sequence>
<evidence type="ECO:0000313" key="3">
    <source>
        <dbReference type="Proteomes" id="UP000182062"/>
    </source>
</evidence>
<dbReference type="Proteomes" id="UP000182062">
    <property type="component" value="Unassembled WGS sequence"/>
</dbReference>
<dbReference type="EMBL" id="MINN01000022">
    <property type="protein sequence ID" value="OIU73188.1"/>
    <property type="molecule type" value="Genomic_DNA"/>
</dbReference>
<evidence type="ECO:0008006" key="4">
    <source>
        <dbReference type="Google" id="ProtNLM"/>
    </source>
</evidence>
<dbReference type="AlphaFoldDB" id="A0A1J6W8Z0"/>
<name>A0A1J6W8Z0_9BACI</name>
<accession>A0A1J6W8Z0</accession>